<comment type="caution">
    <text evidence="2">The sequence shown here is derived from an EMBL/GenBank/DDBJ whole genome shotgun (WGS) entry which is preliminary data.</text>
</comment>
<dbReference type="AlphaFoldDB" id="A0A814YKV2"/>
<sequence length="318" mass="35787">MWKNILCVLVSCVNITLAFQGRLFGVDTSSIRNTSFVQILDNSPKYDRLLYLNRASFAGPATAIRNIHNETYSATYYTSDSFGVPHYFLFTIDVKKPLKLLNNVSINGPGYGSFWQIADDETRLVGIRESAHSGATLEVAALDQTTGRVNTIGLYPYGSYSLVMGFARQRRIYYNVIEALFCGVNVDTGKLDVQIRMPNDYAIYALIYDPTKDRLISLVYSGKIVDKAWFIASIIVDTSSATLKFERIGNSVIPMDGNHFWSTTYTLAVKERQWITLWSTGNTADGKTLITFDIDTGDITHKQIINNSKYLNNLVYFD</sequence>
<name>A0A814YKV2_ADIRI</name>
<feature type="signal peptide" evidence="1">
    <location>
        <begin position="1"/>
        <end position="18"/>
    </location>
</feature>
<evidence type="ECO:0000313" key="2">
    <source>
        <dbReference type="EMBL" id="CAF1232212.1"/>
    </source>
</evidence>
<dbReference type="Proteomes" id="UP000663828">
    <property type="component" value="Unassembled WGS sequence"/>
</dbReference>
<evidence type="ECO:0000256" key="1">
    <source>
        <dbReference type="SAM" id="SignalP"/>
    </source>
</evidence>
<dbReference type="OrthoDB" id="10014001at2759"/>
<dbReference type="EMBL" id="CAJNOR010003694">
    <property type="protein sequence ID" value="CAF1438939.1"/>
    <property type="molecule type" value="Genomic_DNA"/>
</dbReference>
<keyword evidence="1" id="KW-0732">Signal</keyword>
<proteinExistence type="predicted"/>
<feature type="chain" id="PRO_5036226568" evidence="1">
    <location>
        <begin position="19"/>
        <end position="318"/>
    </location>
</feature>
<gene>
    <name evidence="2" type="ORF">EDS130_LOCUS26994</name>
    <name evidence="3" type="ORF">XAT740_LOCUS36199</name>
</gene>
<evidence type="ECO:0000313" key="4">
    <source>
        <dbReference type="Proteomes" id="UP000663828"/>
    </source>
</evidence>
<protein>
    <submittedName>
        <fullName evidence="2">Uncharacterized protein</fullName>
    </submittedName>
</protein>
<reference evidence="2" key="1">
    <citation type="submission" date="2021-02" db="EMBL/GenBank/DDBJ databases">
        <authorList>
            <person name="Nowell W R."/>
        </authorList>
    </citation>
    <scope>NUCLEOTIDE SEQUENCE</scope>
</reference>
<dbReference type="EMBL" id="CAJNOJ010000167">
    <property type="protein sequence ID" value="CAF1232212.1"/>
    <property type="molecule type" value="Genomic_DNA"/>
</dbReference>
<dbReference type="Proteomes" id="UP000663852">
    <property type="component" value="Unassembled WGS sequence"/>
</dbReference>
<evidence type="ECO:0000313" key="3">
    <source>
        <dbReference type="EMBL" id="CAF1438939.1"/>
    </source>
</evidence>
<evidence type="ECO:0000313" key="5">
    <source>
        <dbReference type="Proteomes" id="UP000663852"/>
    </source>
</evidence>
<accession>A0A814YKV2</accession>
<keyword evidence="4" id="KW-1185">Reference proteome</keyword>
<organism evidence="2 5">
    <name type="scientific">Adineta ricciae</name>
    <name type="common">Rotifer</name>
    <dbReference type="NCBI Taxonomy" id="249248"/>
    <lineage>
        <taxon>Eukaryota</taxon>
        <taxon>Metazoa</taxon>
        <taxon>Spiralia</taxon>
        <taxon>Gnathifera</taxon>
        <taxon>Rotifera</taxon>
        <taxon>Eurotatoria</taxon>
        <taxon>Bdelloidea</taxon>
        <taxon>Adinetida</taxon>
        <taxon>Adinetidae</taxon>
        <taxon>Adineta</taxon>
    </lineage>
</organism>